<sequence length="55" mass="6921">FNVRIYTMFFRPNMSSNCRFYYFPIFNISYVFFGSNFFFSFLLVFVSLFKLWLFF</sequence>
<keyword evidence="1" id="KW-1133">Transmembrane helix</keyword>
<feature type="transmembrane region" description="Helical" evidence="1">
    <location>
        <begin position="21"/>
        <end position="49"/>
    </location>
</feature>
<keyword evidence="1" id="KW-0472">Membrane</keyword>
<dbReference type="Proteomes" id="UP001233999">
    <property type="component" value="Unassembled WGS sequence"/>
</dbReference>
<feature type="non-terminal residue" evidence="2">
    <location>
        <position position="1"/>
    </location>
</feature>
<evidence type="ECO:0000313" key="3">
    <source>
        <dbReference type="Proteomes" id="UP001233999"/>
    </source>
</evidence>
<reference evidence="2" key="1">
    <citation type="journal article" date="2023" name="IScience">
        <title>Live-bearing cockroach genome reveals convergent evolutionary mechanisms linked to viviparity in insects and beyond.</title>
        <authorList>
            <person name="Fouks B."/>
            <person name="Harrison M.C."/>
            <person name="Mikhailova A.A."/>
            <person name="Marchal E."/>
            <person name="English S."/>
            <person name="Carruthers M."/>
            <person name="Jennings E.C."/>
            <person name="Chiamaka E.L."/>
            <person name="Frigard R.A."/>
            <person name="Pippel M."/>
            <person name="Attardo G.M."/>
            <person name="Benoit J.B."/>
            <person name="Bornberg-Bauer E."/>
            <person name="Tobe S.S."/>
        </authorList>
    </citation>
    <scope>NUCLEOTIDE SEQUENCE</scope>
    <source>
        <strain evidence="2">Stay&amp;Tobe</strain>
    </source>
</reference>
<gene>
    <name evidence="2" type="ORF">L9F63_026297</name>
</gene>
<organism evidence="2 3">
    <name type="scientific">Diploptera punctata</name>
    <name type="common">Pacific beetle cockroach</name>
    <dbReference type="NCBI Taxonomy" id="6984"/>
    <lineage>
        <taxon>Eukaryota</taxon>
        <taxon>Metazoa</taxon>
        <taxon>Ecdysozoa</taxon>
        <taxon>Arthropoda</taxon>
        <taxon>Hexapoda</taxon>
        <taxon>Insecta</taxon>
        <taxon>Pterygota</taxon>
        <taxon>Neoptera</taxon>
        <taxon>Polyneoptera</taxon>
        <taxon>Dictyoptera</taxon>
        <taxon>Blattodea</taxon>
        <taxon>Blaberoidea</taxon>
        <taxon>Blaberidae</taxon>
        <taxon>Diplopterinae</taxon>
        <taxon>Diploptera</taxon>
    </lineage>
</organism>
<dbReference type="AlphaFoldDB" id="A0AAD8AK00"/>
<dbReference type="EMBL" id="JASPKZ010000333">
    <property type="protein sequence ID" value="KAJ9600564.1"/>
    <property type="molecule type" value="Genomic_DNA"/>
</dbReference>
<protein>
    <submittedName>
        <fullName evidence="2">Uncharacterized protein</fullName>
    </submittedName>
</protein>
<comment type="caution">
    <text evidence="2">The sequence shown here is derived from an EMBL/GenBank/DDBJ whole genome shotgun (WGS) entry which is preliminary data.</text>
</comment>
<keyword evidence="1" id="KW-0812">Transmembrane</keyword>
<reference evidence="2" key="2">
    <citation type="submission" date="2023-05" db="EMBL/GenBank/DDBJ databases">
        <authorList>
            <person name="Fouks B."/>
        </authorList>
    </citation>
    <scope>NUCLEOTIDE SEQUENCE</scope>
    <source>
        <strain evidence="2">Stay&amp;Tobe</strain>
        <tissue evidence="2">Testes</tissue>
    </source>
</reference>
<evidence type="ECO:0000256" key="1">
    <source>
        <dbReference type="SAM" id="Phobius"/>
    </source>
</evidence>
<keyword evidence="3" id="KW-1185">Reference proteome</keyword>
<proteinExistence type="predicted"/>
<name>A0AAD8AK00_DIPPU</name>
<feature type="non-terminal residue" evidence="2">
    <location>
        <position position="55"/>
    </location>
</feature>
<evidence type="ECO:0000313" key="2">
    <source>
        <dbReference type="EMBL" id="KAJ9600564.1"/>
    </source>
</evidence>
<accession>A0AAD8AK00</accession>